<organism evidence="2 3">
    <name type="scientific">Panagrolaimus davidi</name>
    <dbReference type="NCBI Taxonomy" id="227884"/>
    <lineage>
        <taxon>Eukaryota</taxon>
        <taxon>Metazoa</taxon>
        <taxon>Ecdysozoa</taxon>
        <taxon>Nematoda</taxon>
        <taxon>Chromadorea</taxon>
        <taxon>Rhabditida</taxon>
        <taxon>Tylenchina</taxon>
        <taxon>Panagrolaimomorpha</taxon>
        <taxon>Panagrolaimoidea</taxon>
        <taxon>Panagrolaimidae</taxon>
        <taxon>Panagrolaimus</taxon>
    </lineage>
</organism>
<keyword evidence="2" id="KW-1185">Reference proteome</keyword>
<dbReference type="GO" id="GO:0004601">
    <property type="term" value="F:peroxidase activity"/>
    <property type="evidence" value="ECO:0007669"/>
    <property type="project" value="InterPro"/>
</dbReference>
<accession>A0A914PYP5</accession>
<dbReference type="PROSITE" id="PS50292">
    <property type="entry name" value="PEROXIDASE_3"/>
    <property type="match status" value="1"/>
</dbReference>
<dbReference type="InterPro" id="IPR010255">
    <property type="entry name" value="Haem_peroxidase_sf"/>
</dbReference>
<feature type="chain" id="PRO_5037641953" evidence="1">
    <location>
        <begin position="27"/>
        <end position="146"/>
    </location>
</feature>
<dbReference type="GO" id="GO:0020037">
    <property type="term" value="F:heme binding"/>
    <property type="evidence" value="ECO:0007669"/>
    <property type="project" value="InterPro"/>
</dbReference>
<sequence>MLVTSFIKALILYLILLFIYLVPSSASPLSGANTAAAAQTQLPKLAPIGGPVNQVGDCGSVARNQSHAAEVLLISGLINPIEDVSSRVLLSIDDITKAVPNGCVPTLSSADCDRSLCYHLSYRSFDGTCNNLRNPLNGASFRAYRR</sequence>
<evidence type="ECO:0000313" key="3">
    <source>
        <dbReference type="WBParaSite" id="PDA_v2.g21591.t1"/>
    </source>
</evidence>
<dbReference type="WBParaSite" id="PDA_v2.g21591.t1">
    <property type="protein sequence ID" value="PDA_v2.g21591.t1"/>
    <property type="gene ID" value="PDA_v2.g21591"/>
</dbReference>
<keyword evidence="1" id="KW-0732">Signal</keyword>
<dbReference type="SUPFAM" id="SSF48113">
    <property type="entry name" value="Heme-dependent peroxidases"/>
    <property type="match status" value="1"/>
</dbReference>
<evidence type="ECO:0000313" key="2">
    <source>
        <dbReference type="Proteomes" id="UP000887578"/>
    </source>
</evidence>
<dbReference type="Proteomes" id="UP000887578">
    <property type="component" value="Unplaced"/>
</dbReference>
<evidence type="ECO:0000256" key="1">
    <source>
        <dbReference type="SAM" id="SignalP"/>
    </source>
</evidence>
<protein>
    <submittedName>
        <fullName evidence="3">Uncharacterized protein</fullName>
    </submittedName>
</protein>
<dbReference type="InterPro" id="IPR037120">
    <property type="entry name" value="Haem_peroxidase_sf_animal"/>
</dbReference>
<dbReference type="GO" id="GO:0006979">
    <property type="term" value="P:response to oxidative stress"/>
    <property type="evidence" value="ECO:0007669"/>
    <property type="project" value="InterPro"/>
</dbReference>
<reference evidence="3" key="1">
    <citation type="submission" date="2022-11" db="UniProtKB">
        <authorList>
            <consortium name="WormBaseParasite"/>
        </authorList>
    </citation>
    <scope>IDENTIFICATION</scope>
</reference>
<proteinExistence type="predicted"/>
<dbReference type="Gene3D" id="1.10.640.10">
    <property type="entry name" value="Haem peroxidase domain superfamily, animal type"/>
    <property type="match status" value="1"/>
</dbReference>
<name>A0A914PYP5_9BILA</name>
<dbReference type="InterPro" id="IPR019791">
    <property type="entry name" value="Haem_peroxidase_animal"/>
</dbReference>
<dbReference type="AlphaFoldDB" id="A0A914PYP5"/>
<feature type="signal peptide" evidence="1">
    <location>
        <begin position="1"/>
        <end position="26"/>
    </location>
</feature>